<dbReference type="AlphaFoldDB" id="A0A251R807"/>
<evidence type="ECO:0000313" key="1">
    <source>
        <dbReference type="EMBL" id="ONI32159.1"/>
    </source>
</evidence>
<dbReference type="Proteomes" id="UP000006882">
    <property type="component" value="Chromosome G1"/>
</dbReference>
<name>A0A251R807_PRUPE</name>
<evidence type="ECO:0000313" key="2">
    <source>
        <dbReference type="Proteomes" id="UP000006882"/>
    </source>
</evidence>
<proteinExistence type="predicted"/>
<dbReference type="Gramene" id="ONI32159">
    <property type="protein sequence ID" value="ONI32159"/>
    <property type="gene ID" value="PRUPE_1G351700"/>
</dbReference>
<accession>A0A251R807</accession>
<gene>
    <name evidence="1" type="ORF">PRUPE_1G351700</name>
</gene>
<organism evidence="1 2">
    <name type="scientific">Prunus persica</name>
    <name type="common">Peach</name>
    <name type="synonym">Amygdalus persica</name>
    <dbReference type="NCBI Taxonomy" id="3760"/>
    <lineage>
        <taxon>Eukaryota</taxon>
        <taxon>Viridiplantae</taxon>
        <taxon>Streptophyta</taxon>
        <taxon>Embryophyta</taxon>
        <taxon>Tracheophyta</taxon>
        <taxon>Spermatophyta</taxon>
        <taxon>Magnoliopsida</taxon>
        <taxon>eudicotyledons</taxon>
        <taxon>Gunneridae</taxon>
        <taxon>Pentapetalae</taxon>
        <taxon>rosids</taxon>
        <taxon>fabids</taxon>
        <taxon>Rosales</taxon>
        <taxon>Rosaceae</taxon>
        <taxon>Amygdaloideae</taxon>
        <taxon>Amygdaleae</taxon>
        <taxon>Prunus</taxon>
    </lineage>
</organism>
<dbReference type="EMBL" id="CM007651">
    <property type="protein sequence ID" value="ONI32159.1"/>
    <property type="molecule type" value="Genomic_DNA"/>
</dbReference>
<protein>
    <submittedName>
        <fullName evidence="1">Uncharacterized protein</fullName>
    </submittedName>
</protein>
<keyword evidence="2" id="KW-1185">Reference proteome</keyword>
<reference evidence="1 2" key="1">
    <citation type="journal article" date="2013" name="Nat. Genet.">
        <title>The high-quality draft genome of peach (Prunus persica) identifies unique patterns of genetic diversity, domestication and genome evolution.</title>
        <authorList>
            <consortium name="International Peach Genome Initiative"/>
            <person name="Verde I."/>
            <person name="Abbott A.G."/>
            <person name="Scalabrin S."/>
            <person name="Jung S."/>
            <person name="Shu S."/>
            <person name="Marroni F."/>
            <person name="Zhebentyayeva T."/>
            <person name="Dettori M.T."/>
            <person name="Grimwood J."/>
            <person name="Cattonaro F."/>
            <person name="Zuccolo A."/>
            <person name="Rossini L."/>
            <person name="Jenkins J."/>
            <person name="Vendramin E."/>
            <person name="Meisel L.A."/>
            <person name="Decroocq V."/>
            <person name="Sosinski B."/>
            <person name="Prochnik S."/>
            <person name="Mitros T."/>
            <person name="Policriti A."/>
            <person name="Cipriani G."/>
            <person name="Dondini L."/>
            <person name="Ficklin S."/>
            <person name="Goodstein D.M."/>
            <person name="Xuan P."/>
            <person name="Del Fabbro C."/>
            <person name="Aramini V."/>
            <person name="Copetti D."/>
            <person name="Gonzalez S."/>
            <person name="Horner D.S."/>
            <person name="Falchi R."/>
            <person name="Lucas S."/>
            <person name="Mica E."/>
            <person name="Maldonado J."/>
            <person name="Lazzari B."/>
            <person name="Bielenberg D."/>
            <person name="Pirona R."/>
            <person name="Miculan M."/>
            <person name="Barakat A."/>
            <person name="Testolin R."/>
            <person name="Stella A."/>
            <person name="Tartarini S."/>
            <person name="Tonutti P."/>
            <person name="Arus P."/>
            <person name="Orellana A."/>
            <person name="Wells C."/>
            <person name="Main D."/>
            <person name="Vizzotto G."/>
            <person name="Silva H."/>
            <person name="Salamini F."/>
            <person name="Schmutz J."/>
            <person name="Morgante M."/>
            <person name="Rokhsar D.S."/>
        </authorList>
    </citation>
    <scope>NUCLEOTIDE SEQUENCE [LARGE SCALE GENOMIC DNA]</scope>
    <source>
        <strain evidence="2">cv. Nemared</strain>
    </source>
</reference>
<sequence length="71" mass="8261">MDGERLGFKLLSSINGKKNRRYLKRIAVRLDWGFFSLSAIKPYSRTALLCSKCIAARLYLGFYLLLFLKRV</sequence>